<dbReference type="RefSeq" id="WP_163967322.1">
    <property type="nucleotide sequence ID" value="NZ_JAAIVB010000069.1"/>
</dbReference>
<dbReference type="Proteomes" id="UP000482155">
    <property type="component" value="Unassembled WGS sequence"/>
</dbReference>
<dbReference type="AlphaFoldDB" id="A0A6B3SRP9"/>
<keyword evidence="2" id="KW-1185">Reference proteome</keyword>
<dbReference type="GO" id="GO:0003677">
    <property type="term" value="F:DNA binding"/>
    <property type="evidence" value="ECO:0007669"/>
    <property type="project" value="InterPro"/>
</dbReference>
<comment type="caution">
    <text evidence="1">The sequence shown here is derived from an EMBL/GenBank/DDBJ whole genome shotgun (WGS) entry which is preliminary data.</text>
</comment>
<dbReference type="InterPro" id="IPR013762">
    <property type="entry name" value="Integrase-like_cat_sf"/>
</dbReference>
<accession>A0A6B3SRP9</accession>
<evidence type="ECO:0000313" key="2">
    <source>
        <dbReference type="Proteomes" id="UP000482155"/>
    </source>
</evidence>
<gene>
    <name evidence="1" type="ORF">G3574_20405</name>
</gene>
<protein>
    <recommendedName>
        <fullName evidence="3">Integrase</fullName>
    </recommendedName>
</protein>
<evidence type="ECO:0008006" key="3">
    <source>
        <dbReference type="Google" id="ProtNLM"/>
    </source>
</evidence>
<reference evidence="1 2" key="1">
    <citation type="submission" date="2020-02" db="EMBL/GenBank/DDBJ databases">
        <authorList>
            <person name="Kim M.K."/>
        </authorList>
    </citation>
    <scope>NUCLEOTIDE SEQUENCE [LARGE SCALE GENOMIC DNA]</scope>
    <source>
        <strain evidence="1 2">17J57-3</strain>
    </source>
</reference>
<evidence type="ECO:0000313" key="1">
    <source>
        <dbReference type="EMBL" id="NEX63447.1"/>
    </source>
</evidence>
<name>A0A6B3SRP9_9BURK</name>
<organism evidence="1 2">
    <name type="scientific">Noviherbaspirillum galbum</name>
    <dbReference type="NCBI Taxonomy" id="2709383"/>
    <lineage>
        <taxon>Bacteria</taxon>
        <taxon>Pseudomonadati</taxon>
        <taxon>Pseudomonadota</taxon>
        <taxon>Betaproteobacteria</taxon>
        <taxon>Burkholderiales</taxon>
        <taxon>Oxalobacteraceae</taxon>
        <taxon>Noviherbaspirillum</taxon>
    </lineage>
</organism>
<sequence>MKTGNLREFTFGIQTDLVTSASNNYRIPSWPPSFDWPVVIDAQGAVVSRWSDSRWDLTPWAGYPTSIKFSEDGPLSEETIDDENAELLRMIAAWFIWGSRSAQKVTTFMKIYSTIKPIVDLCTRNGISAAQLMQFPKVFEQVPGVMAQSSYGTAIMYLHRLYDGRSSIGFTIIDQNGLKRLAEVAPDHELVQTPYIPPRIWTYQVKRLHECLTDFIGHREKIESCFRFCLDSYIEYYGSLEASLKTGGTISGSPFNLNARYRKNYRYIGTFPEIAARFGIADLLSKWVVPRSEELTVSDFSTYFSLVTCAGMMYIANFTLQRSKELSTLRTSCLQWEEDEKLGRVPIICGETTKTDPDADARWVASPSVEPAIQALTTMAQLRMVCDQGNPSIRPSPADQDDPYLASTATEPWGSACGHARRYNVRGHPASLSQTMQYYTLLLDPDQIRITTEDLEVARRLTPNLQEDKFAVGKVWPLGWHQYRRTGAVNMFASGIISDSTMQQQMKHSSRLMPLYYGRHHGRLHFNKEVEKAVVLAMYQAQAALIKSAVNDDRFVSPHVGGNREVLAVNVLGAKDMKDLAMMVKKGTVTFREHRLGGCMKAGVCEYGGIESVARCAGADSAKPCVDVLYDRAKEPQVRADYRRNAEEMKRYTPESPRYQALAAERKAMENYFNVISA</sequence>
<dbReference type="Gene3D" id="1.10.443.10">
    <property type="entry name" value="Intergrase catalytic core"/>
    <property type="match status" value="1"/>
</dbReference>
<proteinExistence type="predicted"/>
<dbReference type="GO" id="GO:0015074">
    <property type="term" value="P:DNA integration"/>
    <property type="evidence" value="ECO:0007669"/>
    <property type="project" value="InterPro"/>
</dbReference>
<dbReference type="GO" id="GO:0006310">
    <property type="term" value="P:DNA recombination"/>
    <property type="evidence" value="ECO:0007669"/>
    <property type="project" value="InterPro"/>
</dbReference>
<dbReference type="EMBL" id="JAAIVB010000069">
    <property type="protein sequence ID" value="NEX63447.1"/>
    <property type="molecule type" value="Genomic_DNA"/>
</dbReference>